<gene>
    <name evidence="1" type="ORF">H2198_001735</name>
</gene>
<proteinExistence type="predicted"/>
<evidence type="ECO:0000313" key="1">
    <source>
        <dbReference type="EMBL" id="KAJ9661770.1"/>
    </source>
</evidence>
<sequence>MASIELIKSFEGFRGSPYKDPTGNPTVGYGHLCQKADCSELGYKYPISKAEGEKLLQKDLKRYEQCLASAVKVKLNANQYGALTSWTFNMGCGNMQSSTLVKRLNNKEDPQTVAEQELPRWNKGGNPPKVLPGLTRRRAAEVDLFKKKTDVGAIPCIKSLIEFQEL</sequence>
<protein>
    <submittedName>
        <fullName evidence="1">Uncharacterized protein</fullName>
    </submittedName>
</protein>
<evidence type="ECO:0000313" key="2">
    <source>
        <dbReference type="Proteomes" id="UP001172386"/>
    </source>
</evidence>
<keyword evidence="2" id="KW-1185">Reference proteome</keyword>
<comment type="caution">
    <text evidence="1">The sequence shown here is derived from an EMBL/GenBank/DDBJ whole genome shotgun (WGS) entry which is preliminary data.</text>
</comment>
<accession>A0ACC3AG61</accession>
<dbReference type="EMBL" id="JAPDRQ010000020">
    <property type="protein sequence ID" value="KAJ9661770.1"/>
    <property type="molecule type" value="Genomic_DNA"/>
</dbReference>
<name>A0ACC3AG61_9EURO</name>
<organism evidence="1 2">
    <name type="scientific">Neophaeococcomyces mojaviensis</name>
    <dbReference type="NCBI Taxonomy" id="3383035"/>
    <lineage>
        <taxon>Eukaryota</taxon>
        <taxon>Fungi</taxon>
        <taxon>Dikarya</taxon>
        <taxon>Ascomycota</taxon>
        <taxon>Pezizomycotina</taxon>
        <taxon>Eurotiomycetes</taxon>
        <taxon>Chaetothyriomycetidae</taxon>
        <taxon>Chaetothyriales</taxon>
        <taxon>Chaetothyriales incertae sedis</taxon>
        <taxon>Neophaeococcomyces</taxon>
    </lineage>
</organism>
<reference evidence="1" key="1">
    <citation type="submission" date="2022-10" db="EMBL/GenBank/DDBJ databases">
        <title>Culturing micro-colonial fungi from biological soil crusts in the Mojave desert and describing Neophaeococcomyces mojavensis, and introducing the new genera and species Taxawa tesnikishii.</title>
        <authorList>
            <person name="Kurbessoian T."/>
            <person name="Stajich J.E."/>
        </authorList>
    </citation>
    <scope>NUCLEOTIDE SEQUENCE</scope>
    <source>
        <strain evidence="1">JES_112</strain>
    </source>
</reference>
<dbReference type="Proteomes" id="UP001172386">
    <property type="component" value="Unassembled WGS sequence"/>
</dbReference>